<dbReference type="Gene3D" id="3.40.50.2000">
    <property type="entry name" value="Glycogen Phosphorylase B"/>
    <property type="match status" value="2"/>
</dbReference>
<feature type="domain" description="Glycosyltransferase subfamily 4-like N-terminal" evidence="4">
    <location>
        <begin position="105"/>
        <end position="164"/>
    </location>
</feature>
<reference evidence="5 6" key="1">
    <citation type="submission" date="2017-01" db="EMBL/GenBank/DDBJ databases">
        <authorList>
            <person name="Mah S.A."/>
            <person name="Swanson W.J."/>
            <person name="Moy G.W."/>
            <person name="Vacquier V.D."/>
        </authorList>
    </citation>
    <scope>NUCLEOTIDE SEQUENCE [LARGE SCALE GENOMIC DNA]</scope>
    <source>
        <strain evidence="5 6">DSM 45758</strain>
    </source>
</reference>
<evidence type="ECO:0000313" key="6">
    <source>
        <dbReference type="Proteomes" id="UP000186004"/>
    </source>
</evidence>
<dbReference type="InterPro" id="IPR028098">
    <property type="entry name" value="Glyco_trans_4-like_N"/>
</dbReference>
<name>A0A1N6V7K9_9ACTN</name>
<keyword evidence="1" id="KW-0328">Glycosyltransferase</keyword>
<proteinExistence type="predicted"/>
<dbReference type="InterPro" id="IPR001296">
    <property type="entry name" value="Glyco_trans_1"/>
</dbReference>
<feature type="domain" description="Glycosyl transferase family 1" evidence="3">
    <location>
        <begin position="176"/>
        <end position="334"/>
    </location>
</feature>
<keyword evidence="2 5" id="KW-0808">Transferase</keyword>
<evidence type="ECO:0000256" key="2">
    <source>
        <dbReference type="ARBA" id="ARBA00022679"/>
    </source>
</evidence>
<dbReference type="SUPFAM" id="SSF53756">
    <property type="entry name" value="UDP-Glycosyltransferase/glycogen phosphorylase"/>
    <property type="match status" value="1"/>
</dbReference>
<dbReference type="GO" id="GO:0016757">
    <property type="term" value="F:glycosyltransferase activity"/>
    <property type="evidence" value="ECO:0007669"/>
    <property type="project" value="UniProtKB-KW"/>
</dbReference>
<dbReference type="Pfam" id="PF00534">
    <property type="entry name" value="Glycos_transf_1"/>
    <property type="match status" value="1"/>
</dbReference>
<evidence type="ECO:0000259" key="3">
    <source>
        <dbReference type="Pfam" id="PF00534"/>
    </source>
</evidence>
<evidence type="ECO:0000313" key="5">
    <source>
        <dbReference type="EMBL" id="SIQ73884.1"/>
    </source>
</evidence>
<keyword evidence="6" id="KW-1185">Reference proteome</keyword>
<dbReference type="Proteomes" id="UP000186004">
    <property type="component" value="Unassembled WGS sequence"/>
</dbReference>
<protein>
    <submittedName>
        <fullName evidence="5">Glycosyltransferase involved in cell wall bisynthesis</fullName>
    </submittedName>
</protein>
<dbReference type="Pfam" id="PF13439">
    <property type="entry name" value="Glyco_transf_4"/>
    <property type="match status" value="1"/>
</dbReference>
<dbReference type="AlphaFoldDB" id="A0A1N6V7K9"/>
<evidence type="ECO:0000259" key="4">
    <source>
        <dbReference type="Pfam" id="PF13439"/>
    </source>
</evidence>
<organism evidence="5 6">
    <name type="scientific">Micromonospora avicenniae</name>
    <dbReference type="NCBI Taxonomy" id="1198245"/>
    <lineage>
        <taxon>Bacteria</taxon>
        <taxon>Bacillati</taxon>
        <taxon>Actinomycetota</taxon>
        <taxon>Actinomycetes</taxon>
        <taxon>Micromonosporales</taxon>
        <taxon>Micromonosporaceae</taxon>
        <taxon>Micromonospora</taxon>
    </lineage>
</organism>
<dbReference type="PANTHER" id="PTHR12526:SF510">
    <property type="entry name" value="D-INOSITOL 3-PHOSPHATE GLYCOSYLTRANSFERASE"/>
    <property type="match status" value="1"/>
</dbReference>
<accession>A0A1N6V7K9</accession>
<dbReference type="STRING" id="1198245.SAMN05444858_1049"/>
<dbReference type="CDD" id="cd03801">
    <property type="entry name" value="GT4_PimA-like"/>
    <property type="match status" value="1"/>
</dbReference>
<evidence type="ECO:0000256" key="1">
    <source>
        <dbReference type="ARBA" id="ARBA00022676"/>
    </source>
</evidence>
<gene>
    <name evidence="5" type="ORF">SAMN05444858_1049</name>
</gene>
<dbReference type="PANTHER" id="PTHR12526">
    <property type="entry name" value="GLYCOSYLTRANSFERASE"/>
    <property type="match status" value="1"/>
</dbReference>
<sequence>MRTWQVTAEGGTRGGGEVHVVLPNDIDDPGSPSGGNHYDRRVCRGLAEQGWTVREHAVAGQWPRPDRSARAVLAGVLAALPDGAVVLIDGLVASATPDVLAPYADRLRLVVLVHMPLDDETEARALASARAVVATSGWTRDRLLDRYDLPAGRVHVAEPGVDPATPATGSGSGGALLCVAAVTATKGHDVLARALAQVDDLPWTCVCVGALTRDPGFVADLRAQLTATGLTDRVELAGPWTGTRLDAAYAAADLLVLPSRAETYGMVVTEALARGVPVLGTAVGGLPATLGRAPGGELPGLLVPPDDPAALAAALRRWLSDADLRGRLGRAARDRRNTLTGWPVTASKLATVLTGVTG</sequence>
<dbReference type="EMBL" id="FTNF01000004">
    <property type="protein sequence ID" value="SIQ73884.1"/>
    <property type="molecule type" value="Genomic_DNA"/>
</dbReference>